<feature type="chain" id="PRO_5046476550" evidence="5">
    <location>
        <begin position="25"/>
        <end position="176"/>
    </location>
</feature>
<gene>
    <name evidence="6" type="ORF">ACFFJ3_10405</name>
</gene>
<feature type="signal peptide" evidence="5">
    <location>
        <begin position="1"/>
        <end position="24"/>
    </location>
</feature>
<dbReference type="Gene3D" id="2.60.40.1090">
    <property type="entry name" value="Fimbrial-type adhesion domain"/>
    <property type="match status" value="1"/>
</dbReference>
<dbReference type="PANTHER" id="PTHR33420">
    <property type="entry name" value="FIMBRIAL SUBUNIT ELFA-RELATED"/>
    <property type="match status" value="1"/>
</dbReference>
<dbReference type="Pfam" id="PF16970">
    <property type="entry name" value="FimA"/>
    <property type="match status" value="1"/>
</dbReference>
<protein>
    <submittedName>
        <fullName evidence="6">Fimbrial protein</fullName>
    </submittedName>
</protein>
<evidence type="ECO:0000313" key="7">
    <source>
        <dbReference type="Proteomes" id="UP001589792"/>
    </source>
</evidence>
<evidence type="ECO:0000256" key="1">
    <source>
        <dbReference type="ARBA" id="ARBA00004561"/>
    </source>
</evidence>
<keyword evidence="3 5" id="KW-0732">Signal</keyword>
<evidence type="ECO:0000256" key="2">
    <source>
        <dbReference type="ARBA" id="ARBA00006671"/>
    </source>
</evidence>
<dbReference type="InterPro" id="IPR039458">
    <property type="entry name" value="FimA-like"/>
</dbReference>
<reference evidence="6 7" key="1">
    <citation type="submission" date="2024-09" db="EMBL/GenBank/DDBJ databases">
        <authorList>
            <person name="Sun Q."/>
            <person name="Mori K."/>
        </authorList>
    </citation>
    <scope>NUCLEOTIDE SEQUENCE [LARGE SCALE GENOMIC DNA]</scope>
    <source>
        <strain evidence="6 7">CCM 8626</strain>
    </source>
</reference>
<proteinExistence type="inferred from homology"/>
<evidence type="ECO:0000256" key="5">
    <source>
        <dbReference type="SAM" id="SignalP"/>
    </source>
</evidence>
<keyword evidence="7" id="KW-1185">Reference proteome</keyword>
<dbReference type="Proteomes" id="UP001589792">
    <property type="component" value="Unassembled WGS sequence"/>
</dbReference>
<organism evidence="6 7">
    <name type="scientific">Serratia aquatilis</name>
    <dbReference type="NCBI Taxonomy" id="1737515"/>
    <lineage>
        <taxon>Bacteria</taxon>
        <taxon>Pseudomonadati</taxon>
        <taxon>Pseudomonadota</taxon>
        <taxon>Gammaproteobacteria</taxon>
        <taxon>Enterobacterales</taxon>
        <taxon>Yersiniaceae</taxon>
        <taxon>Serratia</taxon>
    </lineage>
</organism>
<comment type="similarity">
    <text evidence="2">Belongs to the fimbrial protein family.</text>
</comment>
<name>A0ABV6ED21_9GAMM</name>
<dbReference type="InterPro" id="IPR050263">
    <property type="entry name" value="Bact_Fimbrial_Adh_Pro"/>
</dbReference>
<dbReference type="EMBL" id="JBHLXG010000008">
    <property type="protein sequence ID" value="MFC0226907.1"/>
    <property type="molecule type" value="Genomic_DNA"/>
</dbReference>
<dbReference type="SUPFAM" id="SSF49401">
    <property type="entry name" value="Bacterial adhesins"/>
    <property type="match status" value="1"/>
</dbReference>
<dbReference type="InterPro" id="IPR036937">
    <property type="entry name" value="Adhesion_dom_fimbrial_sf"/>
</dbReference>
<dbReference type="RefSeq" id="WP_380674933.1">
    <property type="nucleotide sequence ID" value="NZ_CP173186.1"/>
</dbReference>
<evidence type="ECO:0000256" key="3">
    <source>
        <dbReference type="ARBA" id="ARBA00022729"/>
    </source>
</evidence>
<comment type="caution">
    <text evidence="6">The sequence shown here is derived from an EMBL/GenBank/DDBJ whole genome shotgun (WGS) entry which is preliminary data.</text>
</comment>
<evidence type="ECO:0000313" key="6">
    <source>
        <dbReference type="EMBL" id="MFC0226907.1"/>
    </source>
</evidence>
<accession>A0ABV6ED21</accession>
<comment type="subcellular location">
    <subcellularLocation>
        <location evidence="1">Fimbrium</location>
    </subcellularLocation>
</comment>
<evidence type="ECO:0000256" key="4">
    <source>
        <dbReference type="ARBA" id="ARBA00023263"/>
    </source>
</evidence>
<sequence>MNALSIKTTLVSLILAGLSSNAFAYDAQINITGELTESTCLINGGSSPAVKNVTLPTLSKSSLTNPGAWSGRVPVSFELTNCDVATTGATATFENGPNITADGNMKNQATVNPASNVEVQLLDANAQAINLATDTVVTNITNQEGTLQFYAQYFSKDGNASAGQVSSHVEFSMNYN</sequence>
<keyword evidence="4" id="KW-0281">Fimbrium</keyword>
<dbReference type="InterPro" id="IPR008966">
    <property type="entry name" value="Adhesion_dom_sf"/>
</dbReference>
<dbReference type="PANTHER" id="PTHR33420:SF3">
    <property type="entry name" value="FIMBRIAL SUBUNIT ELFA"/>
    <property type="match status" value="1"/>
</dbReference>